<dbReference type="Proteomes" id="UP000614490">
    <property type="component" value="Unassembled WGS sequence"/>
</dbReference>
<evidence type="ECO:0000313" key="1">
    <source>
        <dbReference type="EMBL" id="MBH0229159.1"/>
    </source>
</evidence>
<sequence length="74" mass="8598">MGSVEYFIDQFKSTIMNNFVSSESHSMQETLIRLKKEVDGLEIDKKSKEVFLQNLTLAYRRVLQEVAGPFVKVR</sequence>
<dbReference type="RefSeq" id="WP_197315786.1">
    <property type="nucleotide sequence ID" value="NZ_JADZSC010000001.1"/>
</dbReference>
<accession>A0A931HTN4</accession>
<protein>
    <submittedName>
        <fullName evidence="1">Uncharacterized protein</fullName>
    </submittedName>
</protein>
<proteinExistence type="predicted"/>
<gene>
    <name evidence="1" type="ORF">H0267_02925</name>
</gene>
<reference evidence="1 2" key="1">
    <citation type="journal article" date="2005" name="Int. J. Syst. Evol. Microbiol.">
        <title>Halobacillus yeomjeoni sp. nov., isolated from a marine solar saltern in Korea.</title>
        <authorList>
            <person name="Yoon J.H."/>
            <person name="Kang S.J."/>
            <person name="Lee C.H."/>
            <person name="Oh H.W."/>
            <person name="Oh T.K."/>
        </authorList>
    </citation>
    <scope>NUCLEOTIDE SEQUENCE [LARGE SCALE GENOMIC DNA]</scope>
    <source>
        <strain evidence="1 2">KCTC 3957</strain>
    </source>
</reference>
<keyword evidence="2" id="KW-1185">Reference proteome</keyword>
<dbReference type="AlphaFoldDB" id="A0A931HTN4"/>
<organism evidence="1 2">
    <name type="scientific">Halobacillus yeomjeoni</name>
    <dbReference type="NCBI Taxonomy" id="311194"/>
    <lineage>
        <taxon>Bacteria</taxon>
        <taxon>Bacillati</taxon>
        <taxon>Bacillota</taxon>
        <taxon>Bacilli</taxon>
        <taxon>Bacillales</taxon>
        <taxon>Bacillaceae</taxon>
        <taxon>Halobacillus</taxon>
    </lineage>
</organism>
<name>A0A931HTN4_9BACI</name>
<comment type="caution">
    <text evidence="1">The sequence shown here is derived from an EMBL/GenBank/DDBJ whole genome shotgun (WGS) entry which is preliminary data.</text>
</comment>
<dbReference type="EMBL" id="JADZSC010000001">
    <property type="protein sequence ID" value="MBH0229159.1"/>
    <property type="molecule type" value="Genomic_DNA"/>
</dbReference>
<evidence type="ECO:0000313" key="2">
    <source>
        <dbReference type="Proteomes" id="UP000614490"/>
    </source>
</evidence>